<gene>
    <name evidence="2" type="ORF">CLF_105148</name>
</gene>
<reference key="2">
    <citation type="submission" date="2011-10" db="EMBL/GenBank/DDBJ databases">
        <title>The genome and transcriptome sequence of Clonorchis sinensis provide insights into the carcinogenic liver fluke.</title>
        <authorList>
            <person name="Wang X."/>
            <person name="Huang Y."/>
            <person name="Chen W."/>
            <person name="Liu H."/>
            <person name="Guo L."/>
            <person name="Chen Y."/>
            <person name="Luo F."/>
            <person name="Zhou W."/>
            <person name="Sun J."/>
            <person name="Mao Q."/>
            <person name="Liang P."/>
            <person name="Zhou C."/>
            <person name="Tian Y."/>
            <person name="Men J."/>
            <person name="Lv X."/>
            <person name="Huang L."/>
            <person name="Zhou J."/>
            <person name="Hu Y."/>
            <person name="Li R."/>
            <person name="Zhang F."/>
            <person name="Lei H."/>
            <person name="Li X."/>
            <person name="Hu X."/>
            <person name="Liang C."/>
            <person name="Xu J."/>
            <person name="Wu Z."/>
            <person name="Yu X."/>
        </authorList>
    </citation>
    <scope>NUCLEOTIDE SEQUENCE</scope>
    <source>
        <strain>Henan</strain>
    </source>
</reference>
<accession>G7YD25</accession>
<reference evidence="2" key="1">
    <citation type="journal article" date="2011" name="Genome Biol.">
        <title>The draft genome of the carcinogenic human liver fluke Clonorchis sinensis.</title>
        <authorList>
            <person name="Wang X."/>
            <person name="Chen W."/>
            <person name="Huang Y."/>
            <person name="Sun J."/>
            <person name="Men J."/>
            <person name="Liu H."/>
            <person name="Luo F."/>
            <person name="Guo L."/>
            <person name="Lv X."/>
            <person name="Deng C."/>
            <person name="Zhou C."/>
            <person name="Fan Y."/>
            <person name="Li X."/>
            <person name="Huang L."/>
            <person name="Hu Y."/>
            <person name="Liang C."/>
            <person name="Hu X."/>
            <person name="Xu J."/>
            <person name="Yu X."/>
        </authorList>
    </citation>
    <scope>NUCLEOTIDE SEQUENCE [LARGE SCALE GENOMIC DNA]</scope>
    <source>
        <strain evidence="2">Henan</strain>
    </source>
</reference>
<name>G7YD25_CLOSI</name>
<dbReference type="InterPro" id="IPR011011">
    <property type="entry name" value="Znf_FYVE_PHD"/>
</dbReference>
<dbReference type="Gene3D" id="3.30.40.10">
    <property type="entry name" value="Zinc/RING finger domain, C3HC4 (zinc finger)"/>
    <property type="match status" value="1"/>
</dbReference>
<dbReference type="Proteomes" id="UP000008909">
    <property type="component" value="Unassembled WGS sequence"/>
</dbReference>
<feature type="transmembrane region" description="Helical" evidence="1">
    <location>
        <begin position="157"/>
        <end position="175"/>
    </location>
</feature>
<protein>
    <submittedName>
        <fullName evidence="2">Uncharacterized protein</fullName>
    </submittedName>
</protein>
<keyword evidence="1" id="KW-1133">Transmembrane helix</keyword>
<dbReference type="CDD" id="cd15517">
    <property type="entry name" value="PHD_TCF19_like"/>
    <property type="match status" value="1"/>
</dbReference>
<keyword evidence="1" id="KW-0812">Transmembrane</keyword>
<proteinExistence type="predicted"/>
<dbReference type="SUPFAM" id="SSF57903">
    <property type="entry name" value="FYVE/PHD zinc finger"/>
    <property type="match status" value="1"/>
</dbReference>
<dbReference type="EMBL" id="DF143087">
    <property type="protein sequence ID" value="GAA50859.1"/>
    <property type="molecule type" value="Genomic_DNA"/>
</dbReference>
<dbReference type="InterPro" id="IPR013083">
    <property type="entry name" value="Znf_RING/FYVE/PHD"/>
</dbReference>
<keyword evidence="1" id="KW-0472">Membrane</keyword>
<sequence length="342" mass="39963">MHNNQCRLFLDLFYYAYNAFAYFPRISYGLYSSVDVNSFSVLGIWSEMTKSTFDGMELEVGGFTISVAVGFSQHSPISRSTHVVDLSAGFAAFLRTSDPVQLGIFDLDVVFTDVCLYRLFRKYLRTTYFWHSVHNQMDLMYYITEFVGKTNRQRAKIVCKLVFGCVRIMYVFVYYCKFSTLVICLSERIFKSFKARINKLREVTHSDKEVLFAFSERMVHCREVWVFEVYAISTRSRNQDFWSHLSKPWLTDRSTWAKYARKHAVTLGNETTNRVESANRHIKWTLTGTSSLLTCVQAIINRNAWVQCDHCHVWRHCSCIGSSLDRPTFLCPMCDQHNRITE</sequence>
<organism evidence="2 3">
    <name type="scientific">Clonorchis sinensis</name>
    <name type="common">Chinese liver fluke</name>
    <dbReference type="NCBI Taxonomy" id="79923"/>
    <lineage>
        <taxon>Eukaryota</taxon>
        <taxon>Metazoa</taxon>
        <taxon>Spiralia</taxon>
        <taxon>Lophotrochozoa</taxon>
        <taxon>Platyhelminthes</taxon>
        <taxon>Trematoda</taxon>
        <taxon>Digenea</taxon>
        <taxon>Opisthorchiida</taxon>
        <taxon>Opisthorchiata</taxon>
        <taxon>Opisthorchiidae</taxon>
        <taxon>Clonorchis</taxon>
    </lineage>
</organism>
<evidence type="ECO:0000313" key="2">
    <source>
        <dbReference type="EMBL" id="GAA50859.1"/>
    </source>
</evidence>
<evidence type="ECO:0000256" key="1">
    <source>
        <dbReference type="SAM" id="Phobius"/>
    </source>
</evidence>
<keyword evidence="3" id="KW-1185">Reference proteome</keyword>
<evidence type="ECO:0000313" key="3">
    <source>
        <dbReference type="Proteomes" id="UP000008909"/>
    </source>
</evidence>
<dbReference type="AlphaFoldDB" id="G7YD25"/>